<protein>
    <submittedName>
        <fullName evidence="1">Uncharacterized protein</fullName>
    </submittedName>
</protein>
<dbReference type="Proteomes" id="UP000823775">
    <property type="component" value="Unassembled WGS sequence"/>
</dbReference>
<comment type="caution">
    <text evidence="1">The sequence shown here is derived from an EMBL/GenBank/DDBJ whole genome shotgun (WGS) entry which is preliminary data.</text>
</comment>
<keyword evidence="2" id="KW-1185">Reference proteome</keyword>
<proteinExistence type="predicted"/>
<sequence>MSPGLDPMEDVVTFPHDEYEVVNDILKIKSARGRAQIFISVSSIRGNTEQRTLDEKSKGCKNAAYDLSELAKKTNFVPPDFDPMEYDPSLPRDEVEVMQNIIR</sequence>
<reference evidence="1 2" key="1">
    <citation type="journal article" date="2021" name="BMC Genomics">
        <title>Datura genome reveals duplications of psychoactive alkaloid biosynthetic genes and high mutation rate following tissue culture.</title>
        <authorList>
            <person name="Rajewski A."/>
            <person name="Carter-House D."/>
            <person name="Stajich J."/>
            <person name="Litt A."/>
        </authorList>
    </citation>
    <scope>NUCLEOTIDE SEQUENCE [LARGE SCALE GENOMIC DNA]</scope>
    <source>
        <strain evidence="1">AR-01</strain>
    </source>
</reference>
<name>A0ABS8SC52_DATST</name>
<evidence type="ECO:0000313" key="2">
    <source>
        <dbReference type="Proteomes" id="UP000823775"/>
    </source>
</evidence>
<gene>
    <name evidence="1" type="ORF">HAX54_031813</name>
</gene>
<organism evidence="1 2">
    <name type="scientific">Datura stramonium</name>
    <name type="common">Jimsonweed</name>
    <name type="synonym">Common thornapple</name>
    <dbReference type="NCBI Taxonomy" id="4076"/>
    <lineage>
        <taxon>Eukaryota</taxon>
        <taxon>Viridiplantae</taxon>
        <taxon>Streptophyta</taxon>
        <taxon>Embryophyta</taxon>
        <taxon>Tracheophyta</taxon>
        <taxon>Spermatophyta</taxon>
        <taxon>Magnoliopsida</taxon>
        <taxon>eudicotyledons</taxon>
        <taxon>Gunneridae</taxon>
        <taxon>Pentapetalae</taxon>
        <taxon>asterids</taxon>
        <taxon>lamiids</taxon>
        <taxon>Solanales</taxon>
        <taxon>Solanaceae</taxon>
        <taxon>Solanoideae</taxon>
        <taxon>Datureae</taxon>
        <taxon>Datura</taxon>
    </lineage>
</organism>
<evidence type="ECO:0000313" key="1">
    <source>
        <dbReference type="EMBL" id="MCD7456453.1"/>
    </source>
</evidence>
<dbReference type="EMBL" id="JACEIK010000403">
    <property type="protein sequence ID" value="MCD7456453.1"/>
    <property type="molecule type" value="Genomic_DNA"/>
</dbReference>
<accession>A0ABS8SC52</accession>